<dbReference type="EMBL" id="JACGCM010000215">
    <property type="protein sequence ID" value="KAF6175129.1"/>
    <property type="molecule type" value="Genomic_DNA"/>
</dbReference>
<evidence type="ECO:0000256" key="7">
    <source>
        <dbReference type="PROSITE-ProRule" id="PRU00283"/>
    </source>
</evidence>
<evidence type="ECO:0000256" key="3">
    <source>
        <dbReference type="ARBA" id="ARBA00022741"/>
    </source>
</evidence>
<evidence type="ECO:0000256" key="8">
    <source>
        <dbReference type="SAM" id="Coils"/>
    </source>
</evidence>
<evidence type="ECO:0008006" key="14">
    <source>
        <dbReference type="Google" id="ProtNLM"/>
    </source>
</evidence>
<feature type="domain" description="Kinesin motor" evidence="11">
    <location>
        <begin position="534"/>
        <end position="912"/>
    </location>
</feature>
<evidence type="ECO:0000259" key="10">
    <source>
        <dbReference type="PROSITE" id="PS50021"/>
    </source>
</evidence>
<organism evidence="12 13">
    <name type="scientific">Kingdonia uniflora</name>
    <dbReference type="NCBI Taxonomy" id="39325"/>
    <lineage>
        <taxon>Eukaryota</taxon>
        <taxon>Viridiplantae</taxon>
        <taxon>Streptophyta</taxon>
        <taxon>Embryophyta</taxon>
        <taxon>Tracheophyta</taxon>
        <taxon>Spermatophyta</taxon>
        <taxon>Magnoliopsida</taxon>
        <taxon>Ranunculales</taxon>
        <taxon>Circaeasteraceae</taxon>
        <taxon>Kingdonia</taxon>
    </lineage>
</organism>
<dbReference type="Gene3D" id="3.40.850.10">
    <property type="entry name" value="Kinesin motor domain"/>
    <property type="match status" value="1"/>
</dbReference>
<evidence type="ECO:0000256" key="4">
    <source>
        <dbReference type="ARBA" id="ARBA00022840"/>
    </source>
</evidence>
<keyword evidence="5 8" id="KW-0175">Coiled coil</keyword>
<dbReference type="Pfam" id="PF00225">
    <property type="entry name" value="Kinesin"/>
    <property type="match status" value="1"/>
</dbReference>
<dbReference type="GO" id="GO:0005524">
    <property type="term" value="F:ATP binding"/>
    <property type="evidence" value="ECO:0007669"/>
    <property type="project" value="UniProtKB-UniRule"/>
</dbReference>
<evidence type="ECO:0000256" key="5">
    <source>
        <dbReference type="ARBA" id="ARBA00023054"/>
    </source>
</evidence>
<evidence type="ECO:0000256" key="1">
    <source>
        <dbReference type="ARBA" id="ARBA00010899"/>
    </source>
</evidence>
<dbReference type="GO" id="GO:0005874">
    <property type="term" value="C:microtubule"/>
    <property type="evidence" value="ECO:0007669"/>
    <property type="project" value="UniProtKB-KW"/>
</dbReference>
<dbReference type="Pfam" id="PF16796">
    <property type="entry name" value="Microtub_bd"/>
    <property type="match status" value="1"/>
</dbReference>
<feature type="region of interest" description="Disordered" evidence="9">
    <location>
        <begin position="957"/>
        <end position="1029"/>
    </location>
</feature>
<dbReference type="PANTHER" id="PTHR47972:SF14">
    <property type="entry name" value="KINESIN-LIKE PROTEIN KIN-14J"/>
    <property type="match status" value="1"/>
</dbReference>
<dbReference type="PRINTS" id="PR00380">
    <property type="entry name" value="KINESINHEAVY"/>
</dbReference>
<feature type="compositionally biased region" description="Polar residues" evidence="9">
    <location>
        <begin position="1186"/>
        <end position="1195"/>
    </location>
</feature>
<dbReference type="OrthoDB" id="3176171at2759"/>
<dbReference type="PROSITE" id="PS50067">
    <property type="entry name" value="KINESIN_MOTOR_2"/>
    <property type="match status" value="1"/>
</dbReference>
<feature type="compositionally biased region" description="Basic and acidic residues" evidence="9">
    <location>
        <begin position="199"/>
        <end position="209"/>
    </location>
</feature>
<keyword evidence="13" id="KW-1185">Reference proteome</keyword>
<dbReference type="Gene3D" id="1.10.418.10">
    <property type="entry name" value="Calponin-like domain"/>
    <property type="match status" value="1"/>
</dbReference>
<dbReference type="GO" id="GO:0007018">
    <property type="term" value="P:microtubule-based movement"/>
    <property type="evidence" value="ECO:0007669"/>
    <property type="project" value="InterPro"/>
</dbReference>
<dbReference type="GO" id="GO:0003777">
    <property type="term" value="F:microtubule motor activity"/>
    <property type="evidence" value="ECO:0007669"/>
    <property type="project" value="InterPro"/>
</dbReference>
<evidence type="ECO:0000313" key="13">
    <source>
        <dbReference type="Proteomes" id="UP000541444"/>
    </source>
</evidence>
<feature type="region of interest" description="Disordered" evidence="9">
    <location>
        <begin position="1101"/>
        <end position="1195"/>
    </location>
</feature>
<dbReference type="InterPro" id="IPR001752">
    <property type="entry name" value="Kinesin_motor_dom"/>
</dbReference>
<comment type="caution">
    <text evidence="12">The sequence shown here is derived from an EMBL/GenBank/DDBJ whole genome shotgun (WGS) entry which is preliminary data.</text>
</comment>
<gene>
    <name evidence="12" type="ORF">GIB67_022810</name>
</gene>
<dbReference type="SMART" id="SM00129">
    <property type="entry name" value="KISc"/>
    <property type="match status" value="1"/>
</dbReference>
<dbReference type="InterPro" id="IPR019821">
    <property type="entry name" value="Kinesin_motor_CS"/>
</dbReference>
<feature type="coiled-coil region" evidence="8">
    <location>
        <begin position="507"/>
        <end position="534"/>
    </location>
</feature>
<sequence>RLVKILLIFSNRIHGIYSKLSYKEALLNEDLIMAKFENGHASVNGSIGQSDTRESTNAKQMGDLVEWLNDMVPSLRFPLEASEEELRASLIDGTALCIILNRVFPGSIDEASISGRPSENLKRFLAAMDQMGLPVFKLSDLEKGSLTAVFECISALQAQFSFSFGGNNPVPSSIIMNKLKVSEVERLDGFNGSQQSLSGEDRRKNSADSKFQRVLRSPVMSEPSAALIHHVGHKFHEVFQLKQGRYADLPAAKISEMMKSTSLDNAPTQSLLSVVNGILDESIDKKNGEIPHRVACLLRKVVQEIERRISTQAEHIRTQNNLYKIREEKYQSRLKVLETLATGTSEETELVMSKLQQIKTEKTKIEERKKLEEQDVLRLTKEKDHNNQEISTLKQELDITKKTYEQQCLQLETRGKETQAELEERLKELEYLLNNSREKEKEREAFSEAKAQRWSKKELRYQGFLNIQSQALQELKVSSESIKQEIVIAHTSYSEEFNRLGVKLKGLADAAENYNTVLEENRRLYNEVQDLKGNIRVYCRIRPFLPGQNKKQTTIEYIGENGELVVANPSKQGKESHRLFKFNKVFGPAATQGFNFILLNFSLCFVLFILYFNLELSLYAYDEVRNERKQVFLDTQPLIRSVLDGYNVCIFAYGQTGSGKTYTMSGPSASSKEDWGVNYRALNDLFHISQTRRTSFIYEVGVQMVEIYNEQVRDLLTNDGSQKRYPFIQYFAFFNLHTLGILTNSQPNGLAVPDASMHPVNSTSDVLDLMQTGLMNRAVGATALNERSSRSHSVLTVHVRGSDLETGAALRGSLHLVDLAGSERVDRSEVTGDRLKEAQHINKSLSALGDVIFALAQKSPHVPYRNSKLTQVLQSSLGGQAKTLMFVQLNPDVESYSESVSTLKFAERVSGVELGAARSNKEGRDVRELMEQVASLKDTIAKRDEEIERLQTLKDFRTGSPSINGEKRGISSFRQGSASPKRHSLGGVPQQGRRLSVGKGSGLSEKAVSDPDNCSEYSDKHSDTGSQQSLDDFKHHKEFFKQSKLAAAEEATQNFNVDDELLGFGDGDSEERLSDISDSGLSMGTETDGSISSVVEFTLFPEGSKPAESTTEKAKAGTKIPRPPPKHGLSTMSRASAVKDSSKLSTSSRKTTTAGSSSLKTSSISSSIKVASSSSAVKPSFNSSATKAASTKRWN</sequence>
<dbReference type="InterPro" id="IPR001715">
    <property type="entry name" value="CH_dom"/>
</dbReference>
<dbReference type="InterPro" id="IPR031852">
    <property type="entry name" value="Vik1/Cik1_MT-bd"/>
</dbReference>
<dbReference type="Proteomes" id="UP000541444">
    <property type="component" value="Unassembled WGS sequence"/>
</dbReference>
<dbReference type="FunFam" id="3.40.850.10:FF:000044">
    <property type="entry name" value="p-loop containing nucleoside triphosphate hydrolases superfamily protein"/>
    <property type="match status" value="1"/>
</dbReference>
<dbReference type="SMART" id="SM00033">
    <property type="entry name" value="CH"/>
    <property type="match status" value="1"/>
</dbReference>
<evidence type="ECO:0000313" key="12">
    <source>
        <dbReference type="EMBL" id="KAF6175129.1"/>
    </source>
</evidence>
<feature type="non-terminal residue" evidence="12">
    <location>
        <position position="1"/>
    </location>
</feature>
<dbReference type="PROSITE" id="PS00411">
    <property type="entry name" value="KINESIN_MOTOR_1"/>
    <property type="match status" value="1"/>
</dbReference>
<proteinExistence type="inferred from homology"/>
<feature type="coiled-coil region" evidence="8">
    <location>
        <begin position="926"/>
        <end position="953"/>
    </location>
</feature>
<reference evidence="12 13" key="1">
    <citation type="journal article" date="2020" name="IScience">
        <title>Genome Sequencing of the Endangered Kingdonia uniflora (Circaeasteraceae, Ranunculales) Reveals Potential Mechanisms of Evolutionary Specialization.</title>
        <authorList>
            <person name="Sun Y."/>
            <person name="Deng T."/>
            <person name="Zhang A."/>
            <person name="Moore M.J."/>
            <person name="Landis J.B."/>
            <person name="Lin N."/>
            <person name="Zhang H."/>
            <person name="Zhang X."/>
            <person name="Huang J."/>
            <person name="Zhang X."/>
            <person name="Sun H."/>
            <person name="Wang H."/>
        </authorList>
    </citation>
    <scope>NUCLEOTIDE SEQUENCE [LARGE SCALE GENOMIC DNA]</scope>
    <source>
        <strain evidence="12">TB1705</strain>
        <tissue evidence="12">Leaf</tissue>
    </source>
</reference>
<feature type="compositionally biased region" description="Low complexity" evidence="9">
    <location>
        <begin position="1136"/>
        <end position="1185"/>
    </location>
</feature>
<protein>
    <recommendedName>
        <fullName evidence="14">Kinesin heavy chain</fullName>
    </recommendedName>
</protein>
<evidence type="ECO:0000259" key="11">
    <source>
        <dbReference type="PROSITE" id="PS50067"/>
    </source>
</evidence>
<evidence type="ECO:0000256" key="2">
    <source>
        <dbReference type="ARBA" id="ARBA00022701"/>
    </source>
</evidence>
<feature type="coiled-coil region" evidence="8">
    <location>
        <begin position="355"/>
        <end position="439"/>
    </location>
</feature>
<dbReference type="Pfam" id="PF00307">
    <property type="entry name" value="CH"/>
    <property type="match status" value="1"/>
</dbReference>
<feature type="region of interest" description="Disordered" evidence="9">
    <location>
        <begin position="1066"/>
        <end position="1087"/>
    </location>
</feature>
<feature type="binding site" evidence="7">
    <location>
        <begin position="654"/>
        <end position="661"/>
    </location>
    <ligand>
        <name>ATP</name>
        <dbReference type="ChEBI" id="CHEBI:30616"/>
    </ligand>
</feature>
<dbReference type="InterPro" id="IPR036872">
    <property type="entry name" value="CH_dom_sf"/>
</dbReference>
<evidence type="ECO:0000256" key="9">
    <source>
        <dbReference type="SAM" id="MobiDB-lite"/>
    </source>
</evidence>
<dbReference type="SUPFAM" id="SSF52540">
    <property type="entry name" value="P-loop containing nucleoside triphosphate hydrolases"/>
    <property type="match status" value="1"/>
</dbReference>
<keyword evidence="2" id="KW-0493">Microtubule</keyword>
<name>A0A7J7P6R4_9MAGN</name>
<dbReference type="GO" id="GO:0008017">
    <property type="term" value="F:microtubule binding"/>
    <property type="evidence" value="ECO:0007669"/>
    <property type="project" value="InterPro"/>
</dbReference>
<dbReference type="Gene3D" id="1.20.5.170">
    <property type="match status" value="1"/>
</dbReference>
<dbReference type="SUPFAM" id="SSF47576">
    <property type="entry name" value="Calponin-homology domain, CH-domain"/>
    <property type="match status" value="1"/>
</dbReference>
<keyword evidence="3 7" id="KW-0547">Nucleotide-binding</keyword>
<dbReference type="PANTHER" id="PTHR47972">
    <property type="entry name" value="KINESIN-LIKE PROTEIN KLP-3"/>
    <property type="match status" value="1"/>
</dbReference>
<dbReference type="InterPro" id="IPR027417">
    <property type="entry name" value="P-loop_NTPase"/>
</dbReference>
<feature type="region of interest" description="Disordered" evidence="9">
    <location>
        <begin position="190"/>
        <end position="209"/>
    </location>
</feature>
<dbReference type="InterPro" id="IPR036961">
    <property type="entry name" value="Kinesin_motor_dom_sf"/>
</dbReference>
<feature type="compositionally biased region" description="Polar residues" evidence="9">
    <location>
        <begin position="1076"/>
        <end position="1087"/>
    </location>
</feature>
<feature type="domain" description="Calponin-homology (CH)" evidence="10">
    <location>
        <begin position="58"/>
        <end position="161"/>
    </location>
</feature>
<keyword evidence="4 7" id="KW-0067">ATP-binding</keyword>
<dbReference type="PROSITE" id="PS50021">
    <property type="entry name" value="CH"/>
    <property type="match status" value="1"/>
</dbReference>
<dbReference type="InterPro" id="IPR027640">
    <property type="entry name" value="Kinesin-like_fam"/>
</dbReference>
<dbReference type="AlphaFoldDB" id="A0A7J7P6R4"/>
<accession>A0A7J7P6R4</accession>
<evidence type="ECO:0000256" key="6">
    <source>
        <dbReference type="ARBA" id="ARBA00023175"/>
    </source>
</evidence>
<comment type="similarity">
    <text evidence="1">Belongs to the TRAFAC class myosin-kinesin ATPase superfamily. Kinesin family. KIN-14 subfamily.</text>
</comment>
<keyword evidence="6 7" id="KW-0505">Motor protein</keyword>